<sequence length="107" mass="11859">MSIVLSTCALTALSILFAAGSGCAAFLWARPLPKPHRSTERDGPTLRDARRTATVITAFALGSLWRLPLPGPVWLSYVIVIVVPLCIGLTLRRRSREPLTWPRPRKR</sequence>
<keyword evidence="1" id="KW-1133">Transmembrane helix</keyword>
<keyword evidence="1" id="KW-0812">Transmembrane</keyword>
<reference evidence="3 4" key="1">
    <citation type="submission" date="2019-06" db="EMBL/GenBank/DDBJ databases">
        <title>Sequencing the genomes of 1000 actinobacteria strains.</title>
        <authorList>
            <person name="Klenk H.-P."/>
        </authorList>
    </citation>
    <scope>NUCLEOTIDE SEQUENCE [LARGE SCALE GENOMIC DNA]</scope>
    <source>
        <strain evidence="3 4">DSM 10596</strain>
    </source>
</reference>
<feature type="chain" id="PRO_5021778728" evidence="2">
    <location>
        <begin position="25"/>
        <end position="107"/>
    </location>
</feature>
<feature type="transmembrane region" description="Helical" evidence="1">
    <location>
        <begin position="74"/>
        <end position="91"/>
    </location>
</feature>
<organism evidence="3 4">
    <name type="scientific">Rarobacter incanus</name>
    <dbReference type="NCBI Taxonomy" id="153494"/>
    <lineage>
        <taxon>Bacteria</taxon>
        <taxon>Bacillati</taxon>
        <taxon>Actinomycetota</taxon>
        <taxon>Actinomycetes</taxon>
        <taxon>Micrococcales</taxon>
        <taxon>Rarobacteraceae</taxon>
        <taxon>Rarobacter</taxon>
    </lineage>
</organism>
<dbReference type="Proteomes" id="UP000316181">
    <property type="component" value="Unassembled WGS sequence"/>
</dbReference>
<evidence type="ECO:0000256" key="2">
    <source>
        <dbReference type="SAM" id="SignalP"/>
    </source>
</evidence>
<keyword evidence="2" id="KW-0732">Signal</keyword>
<accession>A0A542SQA4</accession>
<evidence type="ECO:0000313" key="3">
    <source>
        <dbReference type="EMBL" id="TQK76800.1"/>
    </source>
</evidence>
<protein>
    <submittedName>
        <fullName evidence="3">Uncharacterized protein</fullName>
    </submittedName>
</protein>
<proteinExistence type="predicted"/>
<keyword evidence="4" id="KW-1185">Reference proteome</keyword>
<feature type="signal peptide" evidence="2">
    <location>
        <begin position="1"/>
        <end position="24"/>
    </location>
</feature>
<comment type="caution">
    <text evidence="3">The sequence shown here is derived from an EMBL/GenBank/DDBJ whole genome shotgun (WGS) entry which is preliminary data.</text>
</comment>
<name>A0A542SQA4_9MICO</name>
<evidence type="ECO:0000256" key="1">
    <source>
        <dbReference type="SAM" id="Phobius"/>
    </source>
</evidence>
<keyword evidence="1" id="KW-0472">Membrane</keyword>
<dbReference type="EMBL" id="VFNV01000001">
    <property type="protein sequence ID" value="TQK76800.1"/>
    <property type="molecule type" value="Genomic_DNA"/>
</dbReference>
<dbReference type="AlphaFoldDB" id="A0A542SQA4"/>
<evidence type="ECO:0000313" key="4">
    <source>
        <dbReference type="Proteomes" id="UP000316181"/>
    </source>
</evidence>
<gene>
    <name evidence="3" type="ORF">FB389_1491</name>
</gene>